<evidence type="ECO:0000313" key="3">
    <source>
        <dbReference type="Proteomes" id="UP000282323"/>
    </source>
</evidence>
<dbReference type="EMBL" id="REGA01000015">
    <property type="protein sequence ID" value="RQG92555.1"/>
    <property type="molecule type" value="Genomic_DNA"/>
</dbReference>
<dbReference type="Proteomes" id="UP000282323">
    <property type="component" value="Unassembled WGS sequence"/>
</dbReference>
<feature type="transmembrane region" description="Helical" evidence="1">
    <location>
        <begin position="129"/>
        <end position="154"/>
    </location>
</feature>
<comment type="caution">
    <text evidence="2">The sequence shown here is derived from an EMBL/GenBank/DDBJ whole genome shotgun (WGS) entry which is preliminary data.</text>
</comment>
<gene>
    <name evidence="2" type="ORF">EA473_16230</name>
</gene>
<sequence>MTAFGTVLWLSSPETTGVVVPLERIGWLLAFAVVVQGVLWGVTFLAGLSGTGTLGLVALILFVVVPVSIALFLTPGFIVLGGTRPIEATLESLEYALANPSSTTILVVGLGYIGYALTGLGSLVSSTPLGLVVGTVASVTVAGTLDATIVATTYRRWTDQAR</sequence>
<keyword evidence="3" id="KW-1185">Reference proteome</keyword>
<keyword evidence="1" id="KW-0472">Membrane</keyword>
<keyword evidence="1" id="KW-1133">Transmembrane helix</keyword>
<name>A0A3N6P8S4_NATCH</name>
<evidence type="ECO:0000256" key="1">
    <source>
        <dbReference type="SAM" id="Phobius"/>
    </source>
</evidence>
<accession>A0A3N6P8S4</accession>
<feature type="transmembrane region" description="Helical" evidence="1">
    <location>
        <begin position="27"/>
        <end position="48"/>
    </location>
</feature>
<reference evidence="2 3" key="1">
    <citation type="submission" date="2018-10" db="EMBL/GenBank/DDBJ databases">
        <title>Natrarchaeobius chitinivorans gen. nov., sp. nov., and Natrarchaeobius haloalkaliphilus sp. nov., alkaliphilic, chitin-utilizing haloarchaea from hypersaline alkaline lakes.</title>
        <authorList>
            <person name="Sorokin D.Y."/>
            <person name="Elcheninov A.G."/>
            <person name="Kostrikina N.A."/>
            <person name="Bale N.J."/>
            <person name="Sinninghe Damste J.S."/>
            <person name="Khijniak T.V."/>
            <person name="Kublanov I.V."/>
            <person name="Toshchakov S.V."/>
        </authorList>
    </citation>
    <scope>NUCLEOTIDE SEQUENCE [LARGE SCALE GENOMIC DNA]</scope>
    <source>
        <strain evidence="2 3">AArcht4T</strain>
    </source>
</reference>
<evidence type="ECO:0000313" key="2">
    <source>
        <dbReference type="EMBL" id="RQG92555.1"/>
    </source>
</evidence>
<feature type="transmembrane region" description="Helical" evidence="1">
    <location>
        <begin position="55"/>
        <end position="78"/>
    </location>
</feature>
<protein>
    <submittedName>
        <fullName evidence="2">Uncharacterized protein</fullName>
    </submittedName>
</protein>
<organism evidence="2 3">
    <name type="scientific">Natrarchaeobius chitinivorans</name>
    <dbReference type="NCBI Taxonomy" id="1679083"/>
    <lineage>
        <taxon>Archaea</taxon>
        <taxon>Methanobacteriati</taxon>
        <taxon>Methanobacteriota</taxon>
        <taxon>Stenosarchaea group</taxon>
        <taxon>Halobacteria</taxon>
        <taxon>Halobacteriales</taxon>
        <taxon>Natrialbaceae</taxon>
        <taxon>Natrarchaeobius</taxon>
    </lineage>
</organism>
<keyword evidence="1" id="KW-0812">Transmembrane</keyword>
<feature type="transmembrane region" description="Helical" evidence="1">
    <location>
        <begin position="98"/>
        <end position="117"/>
    </location>
</feature>
<dbReference type="AlphaFoldDB" id="A0A3N6P8S4"/>
<proteinExistence type="predicted"/>